<evidence type="ECO:0000256" key="4">
    <source>
        <dbReference type="ARBA" id="ARBA00022676"/>
    </source>
</evidence>
<keyword evidence="5 10" id="KW-0808">Transferase</keyword>
<evidence type="ECO:0000256" key="3">
    <source>
        <dbReference type="ARBA" id="ARBA00007222"/>
    </source>
</evidence>
<evidence type="ECO:0000256" key="9">
    <source>
        <dbReference type="ARBA" id="ARBA00093617"/>
    </source>
</evidence>
<reference evidence="13 14" key="1">
    <citation type="submission" date="2020-08" db="EMBL/GenBank/DDBJ databases">
        <title>A Genomic Blueprint of the Chicken Gut Microbiome.</title>
        <authorList>
            <person name="Gilroy R."/>
            <person name="Ravi A."/>
            <person name="Getino M."/>
            <person name="Pursley I."/>
            <person name="Horton D.L."/>
            <person name="Alikhan N.-F."/>
            <person name="Baker D."/>
            <person name="Gharbi K."/>
            <person name="Hall N."/>
            <person name="Watson M."/>
            <person name="Adriaenssens E.M."/>
            <person name="Foster-Nyarko E."/>
            <person name="Jarju S."/>
            <person name="Secka A."/>
            <person name="Antonio M."/>
            <person name="Oren A."/>
            <person name="Chaudhuri R."/>
            <person name="La Ragione R.M."/>
            <person name="Hildebrand F."/>
            <person name="Pallen M.J."/>
        </authorList>
    </citation>
    <scope>NUCLEOTIDE SEQUENCE [LARGE SCALE GENOMIC DNA]</scope>
    <source>
        <strain evidence="13 14">Sa1CUA4</strain>
    </source>
</reference>
<evidence type="ECO:0000259" key="12">
    <source>
        <dbReference type="Pfam" id="PF16192"/>
    </source>
</evidence>
<accession>A0ABR8X7A0</accession>
<evidence type="ECO:0000256" key="8">
    <source>
        <dbReference type="ARBA" id="ARBA00023136"/>
    </source>
</evidence>
<protein>
    <recommendedName>
        <fullName evidence="9 10">Polyprenol-phosphate-mannose--protein mannosyltransferase</fullName>
        <ecNumber evidence="10">2.4.1.-</ecNumber>
    </recommendedName>
</protein>
<evidence type="ECO:0000256" key="1">
    <source>
        <dbReference type="ARBA" id="ARBA00004127"/>
    </source>
</evidence>
<comment type="similarity">
    <text evidence="3 10">Belongs to the glycosyltransferase 39 family.</text>
</comment>
<keyword evidence="10" id="KW-1003">Cell membrane</keyword>
<feature type="transmembrane region" description="Helical" evidence="10">
    <location>
        <begin position="421"/>
        <end position="439"/>
    </location>
</feature>
<keyword evidence="7 10" id="KW-1133">Transmembrane helix</keyword>
<dbReference type="EC" id="2.4.1.-" evidence="10"/>
<keyword evidence="14" id="KW-1185">Reference proteome</keyword>
<feature type="transmembrane region" description="Helical" evidence="10">
    <location>
        <begin position="174"/>
        <end position="191"/>
    </location>
</feature>
<keyword evidence="8 10" id="KW-0472">Membrane</keyword>
<dbReference type="Pfam" id="PF16192">
    <property type="entry name" value="PMT_4TMC"/>
    <property type="match status" value="1"/>
</dbReference>
<dbReference type="InterPro" id="IPR032421">
    <property type="entry name" value="PMT_4TMC"/>
</dbReference>
<evidence type="ECO:0000256" key="5">
    <source>
        <dbReference type="ARBA" id="ARBA00022679"/>
    </source>
</evidence>
<proteinExistence type="inferred from homology"/>
<keyword evidence="4 10" id="KW-0328">Glycosyltransferase</keyword>
<dbReference type="EMBL" id="JACSPM010000006">
    <property type="protein sequence ID" value="MBD8024776.1"/>
    <property type="molecule type" value="Genomic_DNA"/>
</dbReference>
<comment type="pathway">
    <text evidence="2 10">Protein modification; protein glycosylation.</text>
</comment>
<gene>
    <name evidence="13" type="ORF">H9622_14410</name>
</gene>
<feature type="transmembrane region" description="Helical" evidence="10">
    <location>
        <begin position="48"/>
        <end position="67"/>
    </location>
</feature>
<feature type="transmembrane region" description="Helical" evidence="10">
    <location>
        <begin position="468"/>
        <end position="487"/>
    </location>
</feature>
<dbReference type="InterPro" id="IPR027005">
    <property type="entry name" value="PMT-like"/>
</dbReference>
<evidence type="ECO:0000256" key="2">
    <source>
        <dbReference type="ARBA" id="ARBA00004922"/>
    </source>
</evidence>
<evidence type="ECO:0000313" key="14">
    <source>
        <dbReference type="Proteomes" id="UP000602532"/>
    </source>
</evidence>
<dbReference type="InterPro" id="IPR003342">
    <property type="entry name" value="ArnT-like_N"/>
</dbReference>
<dbReference type="Pfam" id="PF02366">
    <property type="entry name" value="PMT"/>
    <property type="match status" value="1"/>
</dbReference>
<comment type="subcellular location">
    <subcellularLocation>
        <location evidence="10">Cell membrane</location>
    </subcellularLocation>
    <subcellularLocation>
        <location evidence="1">Endomembrane system</location>
        <topology evidence="1">Multi-pass membrane protein</topology>
    </subcellularLocation>
</comment>
<feature type="transmembrane region" description="Helical" evidence="10">
    <location>
        <begin position="446"/>
        <end position="462"/>
    </location>
</feature>
<comment type="function">
    <text evidence="10">Protein O-mannosyltransferase that catalyzes the transfer of a single mannose residue from a polyprenol phospho-mannosyl lipidic donor to the hydroxyl group of selected serine and threonine residues in acceptor proteins.</text>
</comment>
<evidence type="ECO:0000259" key="11">
    <source>
        <dbReference type="Pfam" id="PF02366"/>
    </source>
</evidence>
<evidence type="ECO:0000313" key="13">
    <source>
        <dbReference type="EMBL" id="MBD8024776.1"/>
    </source>
</evidence>
<name>A0ABR8X7A0_9MICO</name>
<feature type="transmembrane region" description="Helical" evidence="10">
    <location>
        <begin position="197"/>
        <end position="216"/>
    </location>
</feature>
<feature type="transmembrane region" description="Helical" evidence="10">
    <location>
        <begin position="307"/>
        <end position="327"/>
    </location>
</feature>
<feature type="domain" description="Protein O-mannosyl-transferase C-terminal four TM" evidence="12">
    <location>
        <begin position="353"/>
        <end position="545"/>
    </location>
</feature>
<keyword evidence="6 10" id="KW-0812">Transmembrane</keyword>
<feature type="transmembrane region" description="Helical" evidence="10">
    <location>
        <begin position="146"/>
        <end position="167"/>
    </location>
</feature>
<evidence type="ECO:0000256" key="6">
    <source>
        <dbReference type="ARBA" id="ARBA00022692"/>
    </source>
</evidence>
<dbReference type="Proteomes" id="UP000602532">
    <property type="component" value="Unassembled WGS sequence"/>
</dbReference>
<dbReference type="PANTHER" id="PTHR10050">
    <property type="entry name" value="DOLICHYL-PHOSPHATE-MANNOSE--PROTEIN MANNOSYLTRANSFERASE"/>
    <property type="match status" value="1"/>
</dbReference>
<evidence type="ECO:0000256" key="7">
    <source>
        <dbReference type="ARBA" id="ARBA00022989"/>
    </source>
</evidence>
<feature type="domain" description="ArnT-like N-terminal" evidence="11">
    <location>
        <begin position="57"/>
        <end position="217"/>
    </location>
</feature>
<dbReference type="PANTHER" id="PTHR10050:SF46">
    <property type="entry name" value="PROTEIN O-MANNOSYL-TRANSFERASE 2"/>
    <property type="match status" value="1"/>
</dbReference>
<feature type="transmembrane region" description="Helical" evidence="10">
    <location>
        <begin position="507"/>
        <end position="525"/>
    </location>
</feature>
<organism evidence="13 14">
    <name type="scientific">Microbacterium gallinarum</name>
    <dbReference type="NCBI Taxonomy" id="2762209"/>
    <lineage>
        <taxon>Bacteria</taxon>
        <taxon>Bacillati</taxon>
        <taxon>Actinomycetota</taxon>
        <taxon>Actinomycetes</taxon>
        <taxon>Micrococcales</taxon>
        <taxon>Microbacteriaceae</taxon>
        <taxon>Microbacterium</taxon>
    </lineage>
</organism>
<evidence type="ECO:0000256" key="10">
    <source>
        <dbReference type="RuleBase" id="RU367007"/>
    </source>
</evidence>
<sequence length="546" mass="60262">MDADPPAEPAAGSEHVAAHTEPLLPPVRPSLYERFTSRLADDPRARRLYAWLGPALVVLLAAVLRLWNLAAAHDLMNQFDETYYVKDAWTLSQLGYEAAWPAEANARFLAGDVNIFTTDPAFVIHPPLGKWIIALGMMVLGPENGWGWRITTALLGTAAVLVLMVIAKRLTRSTTFAIIAGLLMAVDGLAISMSRVALLDTPLMFFVLLAFLFVLLDRERTMTRIAQTVAARYDGDEPPAWGPILWNRPWILAAGVALGAASAVKWSGVWVLAGLGVYLVVTDALARRRAGVLFWPSDAIRQGVATFLLLVPVAVAVYVASWSGWLLSDGGYSRHAADADPATGVWSWVPLSLQSLWLDHVTMFTSASQITSGHSYASPAWQWPLLVRPTGMYYHHDALGVDGCAATNGCSEVVASIPNPLIWYAGVAAVIYLAYRFVVARDWRHALVLTGIGVTYVPWLFYPERTIFQFYTVLVLPFMLLALTFALRDIAGPQHADAYRRHTGQRLVIVFLVVALALSAFWYPVVTAMPVPYDFWRLHNWLPTWV</sequence>
<comment type="caution">
    <text evidence="13">The sequence shown here is derived from an EMBL/GenBank/DDBJ whole genome shotgun (WGS) entry which is preliminary data.</text>
</comment>